<evidence type="ECO:0000256" key="1">
    <source>
        <dbReference type="SAM" id="MobiDB-lite"/>
    </source>
</evidence>
<dbReference type="SUPFAM" id="SSF54593">
    <property type="entry name" value="Glyoxalase/Bleomycin resistance protein/Dihydroxybiphenyl dioxygenase"/>
    <property type="match status" value="1"/>
</dbReference>
<feature type="region of interest" description="Disordered" evidence="1">
    <location>
        <begin position="175"/>
        <end position="194"/>
    </location>
</feature>
<proteinExistence type="predicted"/>
<protein>
    <submittedName>
        <fullName evidence="3">Catechol 2,3-dioxygenase-like lactoylglutathione lyase family enzyme</fullName>
    </submittedName>
</protein>
<organism evidence="3 4">
    <name type="scientific">Paraburkholderia rhizosphaerae</name>
    <dbReference type="NCBI Taxonomy" id="480658"/>
    <lineage>
        <taxon>Bacteria</taxon>
        <taxon>Pseudomonadati</taxon>
        <taxon>Pseudomonadota</taxon>
        <taxon>Betaproteobacteria</taxon>
        <taxon>Burkholderiales</taxon>
        <taxon>Burkholderiaceae</taxon>
        <taxon>Paraburkholderia</taxon>
    </lineage>
</organism>
<comment type="caution">
    <text evidence="3">The sequence shown here is derived from an EMBL/GenBank/DDBJ whole genome shotgun (WGS) entry which is preliminary data.</text>
</comment>
<gene>
    <name evidence="3" type="ORF">BX592_10415</name>
</gene>
<dbReference type="AlphaFoldDB" id="A0A4R8M0H1"/>
<keyword evidence="4" id="KW-1185">Reference proteome</keyword>
<reference evidence="3 4" key="1">
    <citation type="submission" date="2019-03" db="EMBL/GenBank/DDBJ databases">
        <title>Genomic Encyclopedia of Type Strains, Phase III (KMG-III): the genomes of soil and plant-associated and newly described type strains.</title>
        <authorList>
            <person name="Whitman W."/>
        </authorList>
    </citation>
    <scope>NUCLEOTIDE SEQUENCE [LARGE SCALE GENOMIC DNA]</scope>
    <source>
        <strain evidence="3 4">LMG 29544</strain>
    </source>
</reference>
<sequence>METTTLSSPKTKPLQQLPLRMHHHAYTTDDHEANRRFYEDVLGIPLTAMYIEKELIQGEWIELGHAFYGLHDGSALAFFNFADENKQRIWKAREQSLFVHISMLVEASTQAEIKERIAAAGMESFIMEHGICTSLYVKDPNGLLVEFTVDHPDATGIAAEMAERAQRDLKRWVAGDRTPNNRWRPDVADGNAKG</sequence>
<dbReference type="CDD" id="cd06587">
    <property type="entry name" value="VOC"/>
    <property type="match status" value="1"/>
</dbReference>
<accession>A0A4R8M0H1</accession>
<keyword evidence="3" id="KW-0456">Lyase</keyword>
<feature type="domain" description="VOC" evidence="2">
    <location>
        <begin position="20"/>
        <end position="150"/>
    </location>
</feature>
<evidence type="ECO:0000259" key="2">
    <source>
        <dbReference type="PROSITE" id="PS51819"/>
    </source>
</evidence>
<dbReference type="Gene3D" id="3.10.180.10">
    <property type="entry name" value="2,3-Dihydroxybiphenyl 1,2-Dioxygenase, domain 1"/>
    <property type="match status" value="1"/>
</dbReference>
<dbReference type="PROSITE" id="PS51819">
    <property type="entry name" value="VOC"/>
    <property type="match status" value="1"/>
</dbReference>
<dbReference type="Pfam" id="PF00903">
    <property type="entry name" value="Glyoxalase"/>
    <property type="match status" value="1"/>
</dbReference>
<dbReference type="OrthoDB" id="9804944at2"/>
<dbReference type="GO" id="GO:0016829">
    <property type="term" value="F:lyase activity"/>
    <property type="evidence" value="ECO:0007669"/>
    <property type="project" value="UniProtKB-KW"/>
</dbReference>
<dbReference type="InterPro" id="IPR029068">
    <property type="entry name" value="Glyas_Bleomycin-R_OHBP_Dase"/>
</dbReference>
<dbReference type="GO" id="GO:0051213">
    <property type="term" value="F:dioxygenase activity"/>
    <property type="evidence" value="ECO:0007669"/>
    <property type="project" value="UniProtKB-KW"/>
</dbReference>
<keyword evidence="3" id="KW-0560">Oxidoreductase</keyword>
<evidence type="ECO:0000313" key="4">
    <source>
        <dbReference type="Proteomes" id="UP000295509"/>
    </source>
</evidence>
<dbReference type="RefSeq" id="WP_134190776.1">
    <property type="nucleotide sequence ID" value="NZ_JBHLUW010000002.1"/>
</dbReference>
<dbReference type="InterPro" id="IPR037523">
    <property type="entry name" value="VOC_core"/>
</dbReference>
<evidence type="ECO:0000313" key="3">
    <source>
        <dbReference type="EMBL" id="TDY52733.1"/>
    </source>
</evidence>
<name>A0A4R8M0H1_9BURK</name>
<dbReference type="Proteomes" id="UP000295509">
    <property type="component" value="Unassembled WGS sequence"/>
</dbReference>
<dbReference type="EMBL" id="SORE01000004">
    <property type="protein sequence ID" value="TDY52733.1"/>
    <property type="molecule type" value="Genomic_DNA"/>
</dbReference>
<dbReference type="InterPro" id="IPR004360">
    <property type="entry name" value="Glyas_Fos-R_dOase_dom"/>
</dbReference>
<keyword evidence="3" id="KW-0223">Dioxygenase</keyword>